<gene>
    <name evidence="1" type="ORF">BAUCODRAFT_412720</name>
</gene>
<evidence type="ECO:0000313" key="1">
    <source>
        <dbReference type="EMBL" id="EMC98089.1"/>
    </source>
</evidence>
<keyword evidence="2" id="KW-1185">Reference proteome</keyword>
<organism evidence="1 2">
    <name type="scientific">Baudoinia panamericana (strain UAMH 10762)</name>
    <name type="common">Angels' share fungus</name>
    <name type="synonym">Baudoinia compniacensis (strain UAMH 10762)</name>
    <dbReference type="NCBI Taxonomy" id="717646"/>
    <lineage>
        <taxon>Eukaryota</taxon>
        <taxon>Fungi</taxon>
        <taxon>Dikarya</taxon>
        <taxon>Ascomycota</taxon>
        <taxon>Pezizomycotina</taxon>
        <taxon>Dothideomycetes</taxon>
        <taxon>Dothideomycetidae</taxon>
        <taxon>Mycosphaerellales</taxon>
        <taxon>Teratosphaeriaceae</taxon>
        <taxon>Baudoinia</taxon>
    </lineage>
</organism>
<protein>
    <submittedName>
        <fullName evidence="1">Uncharacterized protein</fullName>
    </submittedName>
</protein>
<accession>M2NFQ7</accession>
<dbReference type="EMBL" id="KB445553">
    <property type="protein sequence ID" value="EMC98089.1"/>
    <property type="molecule type" value="Genomic_DNA"/>
</dbReference>
<dbReference type="HOGENOM" id="CLU_2372458_0_0_1"/>
<dbReference type="AlphaFoldDB" id="M2NFQ7"/>
<evidence type="ECO:0000313" key="2">
    <source>
        <dbReference type="Proteomes" id="UP000011761"/>
    </source>
</evidence>
<dbReference type="GeneID" id="19114092"/>
<proteinExistence type="predicted"/>
<name>M2NFQ7_BAUPA</name>
<dbReference type="RefSeq" id="XP_007674887.1">
    <property type="nucleotide sequence ID" value="XM_007676697.1"/>
</dbReference>
<dbReference type="KEGG" id="bcom:BAUCODRAFT_412720"/>
<sequence>MAFIPLLPIHNNMSIRDASPTTAATTCAALPITHQCGLGVRNDSKTAAGTTCPATAAPSDKSYLVDMGRKCPTEPNVEKVVGGGAKYTDGWLRLL</sequence>
<dbReference type="Proteomes" id="UP000011761">
    <property type="component" value="Unassembled WGS sequence"/>
</dbReference>
<reference evidence="1 2" key="1">
    <citation type="journal article" date="2012" name="PLoS Pathog.">
        <title>Diverse lifestyles and strategies of plant pathogenesis encoded in the genomes of eighteen Dothideomycetes fungi.</title>
        <authorList>
            <person name="Ohm R.A."/>
            <person name="Feau N."/>
            <person name="Henrissat B."/>
            <person name="Schoch C.L."/>
            <person name="Horwitz B.A."/>
            <person name="Barry K.W."/>
            <person name="Condon B.J."/>
            <person name="Copeland A.C."/>
            <person name="Dhillon B."/>
            <person name="Glaser F."/>
            <person name="Hesse C.N."/>
            <person name="Kosti I."/>
            <person name="LaButti K."/>
            <person name="Lindquist E.A."/>
            <person name="Lucas S."/>
            <person name="Salamov A.A."/>
            <person name="Bradshaw R.E."/>
            <person name="Ciuffetti L."/>
            <person name="Hamelin R.C."/>
            <person name="Kema G.H.J."/>
            <person name="Lawrence C."/>
            <person name="Scott J.A."/>
            <person name="Spatafora J.W."/>
            <person name="Turgeon B.G."/>
            <person name="de Wit P.J.G.M."/>
            <person name="Zhong S."/>
            <person name="Goodwin S.B."/>
            <person name="Grigoriev I.V."/>
        </authorList>
    </citation>
    <scope>NUCLEOTIDE SEQUENCE [LARGE SCALE GENOMIC DNA]</scope>
    <source>
        <strain evidence="1 2">UAMH 10762</strain>
    </source>
</reference>